<evidence type="ECO:0000313" key="1">
    <source>
        <dbReference type="EMBL" id="KAK6954494.1"/>
    </source>
</evidence>
<name>A0AAX6MPS4_9PEZI</name>
<organism evidence="1 2">
    <name type="scientific">Daldinia eschscholtzii</name>
    <dbReference type="NCBI Taxonomy" id="292717"/>
    <lineage>
        <taxon>Eukaryota</taxon>
        <taxon>Fungi</taxon>
        <taxon>Dikarya</taxon>
        <taxon>Ascomycota</taxon>
        <taxon>Pezizomycotina</taxon>
        <taxon>Sordariomycetes</taxon>
        <taxon>Xylariomycetidae</taxon>
        <taxon>Xylariales</taxon>
        <taxon>Hypoxylaceae</taxon>
        <taxon>Daldinia</taxon>
    </lineage>
</organism>
<protein>
    <submittedName>
        <fullName evidence="1">Uncharacterized protein</fullName>
    </submittedName>
</protein>
<sequence>MSYPLVCYSLRKRPVWNSLAPALLKGGNNIKWKEAKLETHDVAIPLPNPGGTPRRVLRAILLLPSDVGNDSSRNRIQRLFNLNGGQDIVLVFLLEQGHNQVNPVATLMKLQLDLVDEFEIPIIPANTIQDVSTNLTAFHRQIGISNKPRKVANPVQTLLPYCSGGQLLSEHAVNVLTDLTSSFRDLVEAASTQTGQAKIVEFLGDDAESLISFWAKEYLVE</sequence>
<gene>
    <name evidence="1" type="ORF">Daesc_004461</name>
</gene>
<dbReference type="EMBL" id="JBANMG010000004">
    <property type="protein sequence ID" value="KAK6954494.1"/>
    <property type="molecule type" value="Genomic_DNA"/>
</dbReference>
<keyword evidence="2" id="KW-1185">Reference proteome</keyword>
<reference evidence="1 2" key="1">
    <citation type="journal article" date="2024" name="Front Chem Biol">
        <title>Unveiling the potential of Daldinia eschscholtzii MFLUCC 19-0629 through bioactivity and bioinformatics studies for enhanced sustainable agriculture production.</title>
        <authorList>
            <person name="Brooks S."/>
            <person name="Weaver J.A."/>
            <person name="Klomchit A."/>
            <person name="Alharthi S.A."/>
            <person name="Onlamun T."/>
            <person name="Nurani R."/>
            <person name="Vong T.K."/>
            <person name="Alberti F."/>
            <person name="Greco C."/>
        </authorList>
    </citation>
    <scope>NUCLEOTIDE SEQUENCE [LARGE SCALE GENOMIC DNA]</scope>
    <source>
        <strain evidence="1">MFLUCC 19-0629</strain>
    </source>
</reference>
<comment type="caution">
    <text evidence="1">The sequence shown here is derived from an EMBL/GenBank/DDBJ whole genome shotgun (WGS) entry which is preliminary data.</text>
</comment>
<proteinExistence type="predicted"/>
<accession>A0AAX6MPS4</accession>
<evidence type="ECO:0000313" key="2">
    <source>
        <dbReference type="Proteomes" id="UP001369815"/>
    </source>
</evidence>
<dbReference type="AlphaFoldDB" id="A0AAX6MPS4"/>
<dbReference type="Proteomes" id="UP001369815">
    <property type="component" value="Unassembled WGS sequence"/>
</dbReference>